<feature type="compositionally biased region" description="Acidic residues" evidence="10">
    <location>
        <begin position="1275"/>
        <end position="1287"/>
    </location>
</feature>
<feature type="compositionally biased region" description="Acidic residues" evidence="10">
    <location>
        <begin position="1214"/>
        <end position="1229"/>
    </location>
</feature>
<feature type="region of interest" description="Disordered" evidence="10">
    <location>
        <begin position="683"/>
        <end position="702"/>
    </location>
</feature>
<dbReference type="PANTHER" id="PTHR22940">
    <property type="entry name" value="TIMEOUT/TIMELESS-2"/>
    <property type="match status" value="1"/>
</dbReference>
<comment type="subcellular location">
    <subcellularLocation>
        <location evidence="1">Nucleus</location>
    </subcellularLocation>
</comment>
<evidence type="ECO:0000256" key="3">
    <source>
        <dbReference type="ARBA" id="ARBA00021529"/>
    </source>
</evidence>
<accession>A0A1E4T7H7</accession>
<feature type="compositionally biased region" description="Basic and acidic residues" evidence="10">
    <location>
        <begin position="1392"/>
        <end position="1403"/>
    </location>
</feature>
<dbReference type="GO" id="GO:0043111">
    <property type="term" value="P:replication fork arrest"/>
    <property type="evidence" value="ECO:0007669"/>
    <property type="project" value="TreeGrafter"/>
</dbReference>
<sequence>MSFENREESILNESSSDQDIEDQLEQEHYTPDSEIEDQNENDAYDNDSDESDSAKDKETQRLTNIRNMTRTTDHVTDAEQALKSQILILCSALGGVDTSVEDGEYLLGTDALACLKDLKRWIKAVDDATNNWNVASACHDNGLIPNDLIPILIQFSARNTDSNYTSILLSTLELLVALTRPLMLDIEKATPARYDLYIKLKKAHIVYKDRLLNYKNGKALKAVVSLTLPILALEKRKRVNRDTIILNLCLNFFRNIIRIEPAEMTVSMKKTSSKTQQVTDNMPLGVSKDDISFNSLISSFKKNKVLTFIQTITAGLGSEFEESILAPVCLDCYFYLSYSLDPEVVIGNANNSSTIKPTAKSQPQQTKVTTSSMLQDLVNQEKEMKKKLMSKGMSRHANFGTLLSIRQGDENSMTLSGQDKLLNTDLIEQIDDNKSKKTAASRGVINRGESTRSDFDTKLDNNKKKTLDVSSAIVLKKFWTDFVNSGFGPSMRVLRKHLAGNSDNGSAFLLFHYFYVLSWTLKLERLKRETSIDGSECTRFGYLQEALSEETVLFLLRTLPQYVQQREHNLLRVSVNCFTELMLSITDMHRLDIKKLKNIEPHEVEEIEMYNQAAEGLLRTIFSNQEDIEILFIIPQNAHRYSLGFANDMIEYTHILMKVLKYLSELKTPLAIGKKKRKTNKSLYTEDHPFSDSEKEDSEDEFPEDTIKRNLLYDSARFREYEARLLHERIVNLYVFVFSRFTELSEKQFRRCLSYFNKILLKKHTHFLKLVRLDFMLVLHDIRDCNFSAGTMKDLGKLLSYFMHTFESLSKKTGSLFFELLSTSQEQDLRLRAYLQTGEVTSLKDKEPPKRGADYHFATDISYSHKISILVSALVYADKGYLLDFVVENLSKSKDIKAAWINHDLQEEMYNVGFSNTVTSHSIPMESAHNKDIIRNGVYRLLLETIGFQINVETGNGATLPSEITIDHIDLTMNQIKESKEAPLEEYEYTNELIKDQLNHKTSIDADGYRSSGENEEDRYESDSYRNGVDDLGSDTGANDIDQLDIMEARLENSENRVKGKALKKRRRRVAAASDSEADDPVSGGSNQNKKKKKKRSKHNAPAMHDDVEKPSKSKAAEAGNAHLSSKYVVDDDMSDEDQDKLFFERELRLQQLMRQNGGQKISLEQYQSIFSENFSSTTGYEDTFEGLDDDESPEESAAPKSTQLSNERVAASDLDDDDDDDDSSDEDTVSNKEKVVAQRGSDVESDVQDEDDDNSDASTGKATLKVAISNEKVDDSDIDNDEDSDEEIRAPSAAKKLAESDSEESDEEIRAPSAAKKLAEIESDDSDEEMLAPSAAGKLAESGSEDSDEEVRAPSAAKKLAQNESDDSDEEMPTPSVAGKVAGIEPEEADEHILAPEKHTEIESDESDDDMNVPSLTTFLMESEAEDSDSEDKIQSTAK</sequence>
<feature type="compositionally biased region" description="Acidic residues" evidence="10">
    <location>
        <begin position="1183"/>
        <end position="1195"/>
    </location>
</feature>
<evidence type="ECO:0000256" key="9">
    <source>
        <dbReference type="ARBA" id="ARBA00023306"/>
    </source>
</evidence>
<feature type="compositionally biased region" description="Polar residues" evidence="10">
    <location>
        <begin position="61"/>
        <end position="70"/>
    </location>
</feature>
<evidence type="ECO:0000259" key="11">
    <source>
        <dbReference type="Pfam" id="PF04821"/>
    </source>
</evidence>
<dbReference type="STRING" id="983967.A0A1E4T7H7"/>
<evidence type="ECO:0000256" key="4">
    <source>
        <dbReference type="ARBA" id="ARBA00022763"/>
    </source>
</evidence>
<keyword evidence="8" id="KW-0469">Meiosis</keyword>
<feature type="region of interest" description="Disordered" evidence="10">
    <location>
        <begin position="1056"/>
        <end position="1136"/>
    </location>
</feature>
<name>A0A1E4T7H7_9ASCO</name>
<comment type="similarity">
    <text evidence="2">Belongs to the timeless family.</text>
</comment>
<feature type="compositionally biased region" description="Acidic residues" evidence="10">
    <location>
        <begin position="1322"/>
        <end position="1331"/>
    </location>
</feature>
<dbReference type="GO" id="GO:0003677">
    <property type="term" value="F:DNA binding"/>
    <property type="evidence" value="ECO:0007669"/>
    <property type="project" value="TreeGrafter"/>
</dbReference>
<evidence type="ECO:0000256" key="1">
    <source>
        <dbReference type="ARBA" id="ARBA00004123"/>
    </source>
</evidence>
<feature type="compositionally biased region" description="Acidic residues" evidence="10">
    <location>
        <begin position="1244"/>
        <end position="1256"/>
    </location>
</feature>
<feature type="compositionally biased region" description="Acidic residues" evidence="10">
    <location>
        <begin position="33"/>
        <end position="51"/>
    </location>
</feature>
<evidence type="ECO:0000256" key="7">
    <source>
        <dbReference type="ARBA" id="ARBA00023242"/>
    </source>
</evidence>
<keyword evidence="7" id="KW-0539">Nucleus</keyword>
<feature type="region of interest" description="Disordered" evidence="10">
    <location>
        <begin position="1004"/>
        <end position="1040"/>
    </location>
</feature>
<evidence type="ECO:0000256" key="6">
    <source>
        <dbReference type="ARBA" id="ARBA00023204"/>
    </source>
</evidence>
<feature type="region of interest" description="Disordered" evidence="10">
    <location>
        <begin position="1175"/>
        <end position="1440"/>
    </location>
</feature>
<dbReference type="Proteomes" id="UP000094801">
    <property type="component" value="Unassembled WGS sequence"/>
</dbReference>
<feature type="domain" description="Timeless N-terminal" evidence="11">
    <location>
        <begin position="104"/>
        <end position="405"/>
    </location>
</feature>
<proteinExistence type="inferred from homology"/>
<protein>
    <recommendedName>
        <fullName evidence="3">Topoisomerase 1-associated factor 1</fullName>
    </recommendedName>
</protein>
<dbReference type="EMBL" id="KV453848">
    <property type="protein sequence ID" value="ODV87608.1"/>
    <property type="molecule type" value="Genomic_DNA"/>
</dbReference>
<dbReference type="OrthoDB" id="310853at2759"/>
<dbReference type="Pfam" id="PF04821">
    <property type="entry name" value="TIMELESS"/>
    <property type="match status" value="1"/>
</dbReference>
<dbReference type="PANTHER" id="PTHR22940:SF4">
    <property type="entry name" value="PROTEIN TIMELESS HOMOLOG"/>
    <property type="match status" value="1"/>
</dbReference>
<dbReference type="InterPro" id="IPR006906">
    <property type="entry name" value="Timeless_N"/>
</dbReference>
<dbReference type="GO" id="GO:0006281">
    <property type="term" value="P:DNA repair"/>
    <property type="evidence" value="ECO:0007669"/>
    <property type="project" value="UniProtKB-KW"/>
</dbReference>
<feature type="compositionally biased region" description="Basic and acidic residues" evidence="10">
    <location>
        <begin position="684"/>
        <end position="693"/>
    </location>
</feature>
<keyword evidence="6" id="KW-0234">DNA repair</keyword>
<keyword evidence="5" id="KW-0236">DNA replication inhibitor</keyword>
<keyword evidence="9" id="KW-0131">Cell cycle</keyword>
<dbReference type="GO" id="GO:0031298">
    <property type="term" value="C:replication fork protection complex"/>
    <property type="evidence" value="ECO:0007669"/>
    <property type="project" value="TreeGrafter"/>
</dbReference>
<evidence type="ECO:0000256" key="10">
    <source>
        <dbReference type="SAM" id="MobiDB-lite"/>
    </source>
</evidence>
<dbReference type="GO" id="GO:0051321">
    <property type="term" value="P:meiotic cell cycle"/>
    <property type="evidence" value="ECO:0007669"/>
    <property type="project" value="UniProtKB-KW"/>
</dbReference>
<evidence type="ECO:0000256" key="8">
    <source>
        <dbReference type="ARBA" id="ARBA00023254"/>
    </source>
</evidence>
<gene>
    <name evidence="12" type="ORF">CANARDRAFT_21553</name>
</gene>
<evidence type="ECO:0000313" key="12">
    <source>
        <dbReference type="EMBL" id="ODV87608.1"/>
    </source>
</evidence>
<evidence type="ECO:0000256" key="5">
    <source>
        <dbReference type="ARBA" id="ARBA00022880"/>
    </source>
</evidence>
<organism evidence="12 13">
    <name type="scientific">[Candida] arabinofermentans NRRL YB-2248</name>
    <dbReference type="NCBI Taxonomy" id="983967"/>
    <lineage>
        <taxon>Eukaryota</taxon>
        <taxon>Fungi</taxon>
        <taxon>Dikarya</taxon>
        <taxon>Ascomycota</taxon>
        <taxon>Saccharomycotina</taxon>
        <taxon>Pichiomycetes</taxon>
        <taxon>Pichiales</taxon>
        <taxon>Pichiaceae</taxon>
        <taxon>Ogataea</taxon>
        <taxon>Ogataea/Candida clade</taxon>
    </lineage>
</organism>
<evidence type="ECO:0000256" key="2">
    <source>
        <dbReference type="ARBA" id="ARBA00008174"/>
    </source>
</evidence>
<reference evidence="13" key="1">
    <citation type="submission" date="2016-04" db="EMBL/GenBank/DDBJ databases">
        <title>Comparative genomics of biotechnologically important yeasts.</title>
        <authorList>
            <consortium name="DOE Joint Genome Institute"/>
            <person name="Riley R."/>
            <person name="Haridas S."/>
            <person name="Wolfe K.H."/>
            <person name="Lopes M.R."/>
            <person name="Hittinger C.T."/>
            <person name="Goker M."/>
            <person name="Salamov A."/>
            <person name="Wisecaver J."/>
            <person name="Long T.M."/>
            <person name="Aerts A.L."/>
            <person name="Barry K."/>
            <person name="Choi C."/>
            <person name="Clum A."/>
            <person name="Coughlan A.Y."/>
            <person name="Deshpande S."/>
            <person name="Douglass A.P."/>
            <person name="Hanson S.J."/>
            <person name="Klenk H.-P."/>
            <person name="Labutti K."/>
            <person name="Lapidus A."/>
            <person name="Lindquist E."/>
            <person name="Lipzen A."/>
            <person name="Meier-Kolthoff J.P."/>
            <person name="Ohm R.A."/>
            <person name="Otillar R.P."/>
            <person name="Pangilinan J."/>
            <person name="Peng Y."/>
            <person name="Rokas A."/>
            <person name="Rosa C.A."/>
            <person name="Scheuner C."/>
            <person name="Sibirny A.A."/>
            <person name="Slot J.C."/>
            <person name="Stielow J.B."/>
            <person name="Sun H."/>
            <person name="Kurtzman C.P."/>
            <person name="Blackwell M."/>
            <person name="Grigoriev I.V."/>
            <person name="Jeffries T.W."/>
        </authorList>
    </citation>
    <scope>NUCLEOTIDE SEQUENCE [LARGE SCALE GENOMIC DNA]</scope>
    <source>
        <strain evidence="13">NRRL YB-2248</strain>
    </source>
</reference>
<feature type="region of interest" description="Disordered" evidence="10">
    <location>
        <begin position="1"/>
        <end position="70"/>
    </location>
</feature>
<feature type="compositionally biased region" description="Basic residues" evidence="10">
    <location>
        <begin position="1059"/>
        <end position="1070"/>
    </location>
</feature>
<dbReference type="InterPro" id="IPR044998">
    <property type="entry name" value="Timeless"/>
</dbReference>
<feature type="compositionally biased region" description="Basic residues" evidence="10">
    <location>
        <begin position="1089"/>
        <end position="1099"/>
    </location>
</feature>
<dbReference type="GO" id="GO:0000076">
    <property type="term" value="P:DNA replication checkpoint signaling"/>
    <property type="evidence" value="ECO:0007669"/>
    <property type="project" value="TreeGrafter"/>
</dbReference>
<feature type="compositionally biased region" description="Basic and acidic residues" evidence="10">
    <location>
        <begin position="1104"/>
        <end position="1116"/>
    </location>
</feature>
<keyword evidence="4" id="KW-0227">DNA damage</keyword>
<keyword evidence="13" id="KW-1185">Reference proteome</keyword>
<evidence type="ECO:0000313" key="13">
    <source>
        <dbReference type="Proteomes" id="UP000094801"/>
    </source>
</evidence>